<keyword evidence="2" id="KW-1185">Reference proteome</keyword>
<dbReference type="Proteomes" id="UP001632037">
    <property type="component" value="Unassembled WGS sequence"/>
</dbReference>
<proteinExistence type="predicted"/>
<gene>
    <name evidence="1" type="ORF">V7S43_010170</name>
</gene>
<comment type="caution">
    <text evidence="1">The sequence shown here is derived from an EMBL/GenBank/DDBJ whole genome shotgun (WGS) entry which is preliminary data.</text>
</comment>
<sequence>MVEAYQLSVERPHILALDDEFAEFNCLQAPVASFSALLHAAQSTETGAGVAESKRDASSKLLMQRRLQNRVSCRKTRLKRKLNQHALEVLARDRQERHEYLTQLFHDIGVDGSDGTHQDELYRQLSAKSLLYALVDQAYRGWKDGGSHQESAANGEAVGLPTRRSKRLRRACDQDVSTAVRVNPATPQTSLRHQWRSIVDGLQNMDLKLHRMEERELGAGVFDCQCHWKFVAVKSAKVQCDGDIAAVAVSGITRLTFHGRHVQVVNISAVRRQDNVPFDFHANHED</sequence>
<dbReference type="CDD" id="cd14686">
    <property type="entry name" value="bZIP"/>
    <property type="match status" value="1"/>
</dbReference>
<organism evidence="1 2">
    <name type="scientific">Phytophthora oleae</name>
    <dbReference type="NCBI Taxonomy" id="2107226"/>
    <lineage>
        <taxon>Eukaryota</taxon>
        <taxon>Sar</taxon>
        <taxon>Stramenopiles</taxon>
        <taxon>Oomycota</taxon>
        <taxon>Peronosporomycetes</taxon>
        <taxon>Peronosporales</taxon>
        <taxon>Peronosporaceae</taxon>
        <taxon>Phytophthora</taxon>
    </lineage>
</organism>
<evidence type="ECO:0000313" key="1">
    <source>
        <dbReference type="EMBL" id="KAL3664995.1"/>
    </source>
</evidence>
<dbReference type="AlphaFoldDB" id="A0ABD3FDH6"/>
<evidence type="ECO:0008006" key="3">
    <source>
        <dbReference type="Google" id="ProtNLM"/>
    </source>
</evidence>
<reference evidence="1 2" key="1">
    <citation type="submission" date="2024-09" db="EMBL/GenBank/DDBJ databases">
        <title>Genome sequencing and assembly of Phytophthora oleae, isolate VK10A, causative agent of rot of olive drupes.</title>
        <authorList>
            <person name="Conti Taguali S."/>
            <person name="Riolo M."/>
            <person name="La Spada F."/>
            <person name="Cacciola S.O."/>
            <person name="Dionisio G."/>
        </authorList>
    </citation>
    <scope>NUCLEOTIDE SEQUENCE [LARGE SCALE GENOMIC DNA]</scope>
    <source>
        <strain evidence="1 2">VK10A</strain>
    </source>
</reference>
<name>A0ABD3FDH6_9STRA</name>
<protein>
    <recommendedName>
        <fullName evidence="3">BZIP domain-containing protein</fullName>
    </recommendedName>
</protein>
<accession>A0ABD3FDH6</accession>
<dbReference type="EMBL" id="JBIMZQ010000022">
    <property type="protein sequence ID" value="KAL3664995.1"/>
    <property type="molecule type" value="Genomic_DNA"/>
</dbReference>
<evidence type="ECO:0000313" key="2">
    <source>
        <dbReference type="Proteomes" id="UP001632037"/>
    </source>
</evidence>